<keyword evidence="1" id="KW-0732">Signal</keyword>
<dbReference type="GO" id="GO:0004553">
    <property type="term" value="F:hydrolase activity, hydrolyzing O-glycosyl compounds"/>
    <property type="evidence" value="ECO:0007669"/>
    <property type="project" value="UniProtKB-ARBA"/>
</dbReference>
<accession>A0A5D0HLK9</accession>
<dbReference type="Pfam" id="PF13385">
    <property type="entry name" value="Laminin_G_3"/>
    <property type="match status" value="1"/>
</dbReference>
<evidence type="ECO:0000259" key="3">
    <source>
        <dbReference type="SMART" id="SM00560"/>
    </source>
</evidence>
<dbReference type="SUPFAM" id="SSF49899">
    <property type="entry name" value="Concanavalin A-like lectins/glucanases"/>
    <property type="match status" value="2"/>
</dbReference>
<evidence type="ECO:0000256" key="1">
    <source>
        <dbReference type="ARBA" id="ARBA00022729"/>
    </source>
</evidence>
<dbReference type="EMBL" id="VSDQ01000729">
    <property type="protein sequence ID" value="TYA70182.1"/>
    <property type="molecule type" value="Genomic_DNA"/>
</dbReference>
<dbReference type="Pfam" id="PF18483">
    <property type="entry name" value="Lectin_L-type_dom"/>
    <property type="match status" value="1"/>
</dbReference>
<dbReference type="SUPFAM" id="SSF103647">
    <property type="entry name" value="TSP type-3 repeat"/>
    <property type="match status" value="1"/>
</dbReference>
<dbReference type="SMART" id="SM00560">
    <property type="entry name" value="LamGL"/>
    <property type="match status" value="1"/>
</dbReference>
<sequence length="1466" mass="160648">MKNFVHQCWQLAFLVCATISFNTYSQTVIDFEDFESGSFPFTLWQDGGYDCLMTSYYAISGSYSPYIRDDNSSSVMYTSSIDLTSYDSVTIEFDFSSWRYDTGEDFFIEFSNDGGTSWSGTPVLQYVHGTDFSNNITYTDITATALNSTYTFTSTSRFRFRSDCNRSGEDITLDNITITGSGGSSAIDQCDPVASGNVDTDGDGISDICDVDDDNDGLLDCTEKGITYGTITEVFTLSGTATETSSTEFQLTSATNSQAGAATIKDRINFNNSFSFSFNAFLGYNDNGADGIAIIFHDDPAGTSAVGAVGEGLGAQGIQNGIVLELDTYYNSNRGDISNDHGMIWDSDNQTDTGYLTSPTDLGNIEDGNWHTVTINWDASTNTINYYYDSTLAGSYTGDLINNYFGGNNLVYFGFSASTGGSVNVQSVRFNSVCDIPLFIDTDNDGLANNLDLDSDNDGIPDNIEAQTTLGYILPSGTVNTSGSYIGLWDNYGTGITPEDTDTDTIDDYVDSNSDNDDYDDIEENGMANAISSTDDDNDGLDNAFETNGTNDGTWDVNEDIHDPSDLSVLPDADSDVNSGGDVDYRDVAPVVVYPSIASIDFDGVDDYLNGNSIIDGLGNVTIMAWVKIDAESSGTLKATIAGEDTGCRLYVANGNELSFSIRTSAGISNSISGGTVNYGEWHHITGVFSNVTGKQTIYVDGEIVETVTNNSHIGATIDPSSSWTGDFEVGRISSSISNREYFNGEIDEVRVYNLALTDSQIQTQIYQEIQENSSNVRGSIIPKDIMDLETKVTIPWANLLAYYPMTDVALNQVTDFSQNSNTLTMHNITTVLDQTAPMPYKTTSDGTWDLEGAWQHGSVWDIESIPSSREWCIVKIENDVSISSSISTYGLIIDSDKTLTVNGNNLVKNTGYFELNGTLDLMNDSQLIQTITSDLVTSADGKTLRRQEGTPSAFWYNYWSSPVGTTGATTLVDNNASTNNPNNSPFKIGMLKDDTGFDCQFTSNYTGNGSISTYWLYTYKNGVTYWDWGKLTTSSNIEPGIGYTQKGTGIQESEQKYIFQGKPNNGTILVNVEDKGGPGSVSTVSRTSYLLGNPYPSAIDIHKFIDDNEGMIYGDLYLWQQWSGSSHNLSQYNGGYAQVNKLGATRAYQFVGIHGGVDETQQNGTLVPSRYLPIGQGFVAEIIGTGNVEFNNSQRVFILEEDADGSYESGSVFFKNTKSKSSKNRTTSKNNDSNSSFKKIRLEFNSVSGPDTRRELLLGFSSETSDDYDYGFDSECGEVNNNDLNLDLEGKNLNIQAYGPLTEDKVVPLNFKSSGDNSFEISITDLVNFDETNEVYLKDNLTGEYFDLRSNQPYSFSSEQGKFNERFEIVFQSQQQSLSVEETLTKENFIYYSISERRLRVRKLKSSVVKLSVINITGQTVLELYDVPNPVLEAGVEMPRVAAGAYIVYLRTDDNQVLTKKFVAN</sequence>
<protein>
    <recommendedName>
        <fullName evidence="3">LamG-like jellyroll fold domain-containing protein</fullName>
    </recommendedName>
</protein>
<dbReference type="GO" id="GO:0005975">
    <property type="term" value="P:carbohydrate metabolic process"/>
    <property type="evidence" value="ECO:0007669"/>
    <property type="project" value="UniProtKB-ARBA"/>
</dbReference>
<evidence type="ECO:0000313" key="5">
    <source>
        <dbReference type="Proteomes" id="UP000323930"/>
    </source>
</evidence>
<reference evidence="4 5" key="1">
    <citation type="submission" date="2019-08" db="EMBL/GenBank/DDBJ databases">
        <title>Seonamhaeicola sediminis sp. nov., isolated from marine sediment.</title>
        <authorList>
            <person name="Cao W.R."/>
        </authorList>
    </citation>
    <scope>NUCLEOTIDE SEQUENCE [LARGE SCALE GENOMIC DNA]</scope>
    <source>
        <strain evidence="4 5">B011</strain>
    </source>
</reference>
<keyword evidence="2" id="KW-1015">Disulfide bond</keyword>
<dbReference type="OrthoDB" id="2582440at2"/>
<dbReference type="Proteomes" id="UP000323930">
    <property type="component" value="Unassembled WGS sequence"/>
</dbReference>
<dbReference type="Gene3D" id="2.60.120.200">
    <property type="match status" value="2"/>
</dbReference>
<gene>
    <name evidence="4" type="ORF">FUA24_23145</name>
</gene>
<evidence type="ECO:0000313" key="4">
    <source>
        <dbReference type="EMBL" id="TYA70182.1"/>
    </source>
</evidence>
<comment type="caution">
    <text evidence="4">The sequence shown here is derived from an EMBL/GenBank/DDBJ whole genome shotgun (WGS) entry which is preliminary data.</text>
</comment>
<dbReference type="InterPro" id="IPR028974">
    <property type="entry name" value="TSP_type-3_rpt"/>
</dbReference>
<dbReference type="CDD" id="cd01951">
    <property type="entry name" value="lectin_L-type"/>
    <property type="match status" value="1"/>
</dbReference>
<dbReference type="InterPro" id="IPR013320">
    <property type="entry name" value="ConA-like_dom_sf"/>
</dbReference>
<feature type="domain" description="LamG-like jellyroll fold" evidence="3">
    <location>
        <begin position="619"/>
        <end position="760"/>
    </location>
</feature>
<dbReference type="InterPro" id="IPR056573">
    <property type="entry name" value="Lectin_L-type_dom"/>
</dbReference>
<dbReference type="InterPro" id="IPR006558">
    <property type="entry name" value="LamG-like"/>
</dbReference>
<dbReference type="RefSeq" id="WP_148545657.1">
    <property type="nucleotide sequence ID" value="NZ_VSDQ01000729.1"/>
</dbReference>
<name>A0A5D0HLK9_9FLAO</name>
<organism evidence="4 5">
    <name type="scientific">Seonamhaeicola marinus</name>
    <dbReference type="NCBI Taxonomy" id="1912246"/>
    <lineage>
        <taxon>Bacteria</taxon>
        <taxon>Pseudomonadati</taxon>
        <taxon>Bacteroidota</taxon>
        <taxon>Flavobacteriia</taxon>
        <taxon>Flavobacteriales</taxon>
        <taxon>Flavobacteriaceae</taxon>
    </lineage>
</organism>
<evidence type="ECO:0000256" key="2">
    <source>
        <dbReference type="ARBA" id="ARBA00023157"/>
    </source>
</evidence>
<keyword evidence="5" id="KW-1185">Reference proteome</keyword>
<dbReference type="GO" id="GO:0005509">
    <property type="term" value="F:calcium ion binding"/>
    <property type="evidence" value="ECO:0007669"/>
    <property type="project" value="InterPro"/>
</dbReference>
<proteinExistence type="predicted"/>